<dbReference type="PANTHER" id="PTHR10075">
    <property type="entry name" value="BASIGIN RELATED"/>
    <property type="match status" value="1"/>
</dbReference>
<dbReference type="SMART" id="SM00409">
    <property type="entry name" value="IG"/>
    <property type="match status" value="1"/>
</dbReference>
<dbReference type="Gene3D" id="2.60.40.10">
    <property type="entry name" value="Immunoglobulins"/>
    <property type="match status" value="1"/>
</dbReference>
<dbReference type="GO" id="GO:0070593">
    <property type="term" value="P:dendrite self-avoidance"/>
    <property type="evidence" value="ECO:0007669"/>
    <property type="project" value="TreeGrafter"/>
</dbReference>
<evidence type="ECO:0000313" key="6">
    <source>
        <dbReference type="Proteomes" id="UP000192247"/>
    </source>
</evidence>
<dbReference type="EMBL" id="MNPL01014142">
    <property type="protein sequence ID" value="OQR71589.1"/>
    <property type="molecule type" value="Genomic_DNA"/>
</dbReference>
<accession>A0A1V9XDM0</accession>
<dbReference type="InterPro" id="IPR003599">
    <property type="entry name" value="Ig_sub"/>
</dbReference>
<dbReference type="GO" id="GO:0098632">
    <property type="term" value="F:cell-cell adhesion mediator activity"/>
    <property type="evidence" value="ECO:0007669"/>
    <property type="project" value="TreeGrafter"/>
</dbReference>
<feature type="region of interest" description="Disordered" evidence="2">
    <location>
        <begin position="283"/>
        <end position="316"/>
    </location>
</feature>
<comment type="caution">
    <text evidence="5">The sequence shown here is derived from an EMBL/GenBank/DDBJ whole genome shotgun (WGS) entry which is preliminary data.</text>
</comment>
<evidence type="ECO:0000313" key="5">
    <source>
        <dbReference type="EMBL" id="OQR71589.1"/>
    </source>
</evidence>
<feature type="compositionally biased region" description="Basic and acidic residues" evidence="2">
    <location>
        <begin position="183"/>
        <end position="195"/>
    </location>
</feature>
<keyword evidence="3" id="KW-1133">Transmembrane helix</keyword>
<feature type="compositionally biased region" description="Polar residues" evidence="2">
    <location>
        <begin position="253"/>
        <end position="269"/>
    </location>
</feature>
<feature type="non-terminal residue" evidence="5">
    <location>
        <position position="375"/>
    </location>
</feature>
<feature type="non-terminal residue" evidence="5">
    <location>
        <position position="1"/>
    </location>
</feature>
<dbReference type="OrthoDB" id="643377at2759"/>
<evidence type="ECO:0000259" key="4">
    <source>
        <dbReference type="PROSITE" id="PS50835"/>
    </source>
</evidence>
<feature type="compositionally biased region" description="Pro residues" evidence="2">
    <location>
        <begin position="294"/>
        <end position="303"/>
    </location>
</feature>
<dbReference type="PANTHER" id="PTHR10075:SF100">
    <property type="entry name" value="FASCICLIN-2"/>
    <property type="match status" value="1"/>
</dbReference>
<dbReference type="Proteomes" id="UP000192247">
    <property type="component" value="Unassembled WGS sequence"/>
</dbReference>
<reference evidence="5 6" key="1">
    <citation type="journal article" date="2017" name="Gigascience">
        <title>Draft genome of the honey bee ectoparasitic mite, Tropilaelaps mercedesae, is shaped by the parasitic life history.</title>
        <authorList>
            <person name="Dong X."/>
            <person name="Armstrong S.D."/>
            <person name="Xia D."/>
            <person name="Makepeace B.L."/>
            <person name="Darby A.C."/>
            <person name="Kadowaki T."/>
        </authorList>
    </citation>
    <scope>NUCLEOTIDE SEQUENCE [LARGE SCALE GENOMIC DNA]</scope>
    <source>
        <strain evidence="5">Wuxi-XJTLU</strain>
    </source>
</reference>
<dbReference type="GO" id="GO:0007156">
    <property type="term" value="P:homophilic cell adhesion via plasma membrane adhesion molecules"/>
    <property type="evidence" value="ECO:0007669"/>
    <property type="project" value="TreeGrafter"/>
</dbReference>
<dbReference type="GO" id="GO:0030424">
    <property type="term" value="C:axon"/>
    <property type="evidence" value="ECO:0007669"/>
    <property type="project" value="TreeGrafter"/>
</dbReference>
<dbReference type="InterPro" id="IPR003598">
    <property type="entry name" value="Ig_sub2"/>
</dbReference>
<feature type="region of interest" description="Disordered" evidence="2">
    <location>
        <begin position="183"/>
        <end position="202"/>
    </location>
</feature>
<gene>
    <name evidence="5" type="ORF">BIW11_03942</name>
</gene>
<keyword evidence="1" id="KW-0393">Immunoglobulin domain</keyword>
<evidence type="ECO:0000256" key="2">
    <source>
        <dbReference type="SAM" id="MobiDB-lite"/>
    </source>
</evidence>
<feature type="transmembrane region" description="Helical" evidence="3">
    <location>
        <begin position="132"/>
        <end position="154"/>
    </location>
</feature>
<dbReference type="InterPro" id="IPR013783">
    <property type="entry name" value="Ig-like_fold"/>
</dbReference>
<evidence type="ECO:0000256" key="1">
    <source>
        <dbReference type="ARBA" id="ARBA00023319"/>
    </source>
</evidence>
<keyword evidence="3" id="KW-0812">Transmembrane</keyword>
<feature type="region of interest" description="Disordered" evidence="2">
    <location>
        <begin position="350"/>
        <end position="375"/>
    </location>
</feature>
<feature type="region of interest" description="Disordered" evidence="2">
    <location>
        <begin position="239"/>
        <end position="271"/>
    </location>
</feature>
<keyword evidence="3" id="KW-0472">Membrane</keyword>
<dbReference type="InParanoid" id="A0A1V9XDM0"/>
<dbReference type="InterPro" id="IPR007110">
    <property type="entry name" value="Ig-like_dom"/>
</dbReference>
<dbReference type="AlphaFoldDB" id="A0A1V9XDM0"/>
<dbReference type="SUPFAM" id="SSF48726">
    <property type="entry name" value="Immunoglobulin"/>
    <property type="match status" value="1"/>
</dbReference>
<organism evidence="5 6">
    <name type="scientific">Tropilaelaps mercedesae</name>
    <dbReference type="NCBI Taxonomy" id="418985"/>
    <lineage>
        <taxon>Eukaryota</taxon>
        <taxon>Metazoa</taxon>
        <taxon>Ecdysozoa</taxon>
        <taxon>Arthropoda</taxon>
        <taxon>Chelicerata</taxon>
        <taxon>Arachnida</taxon>
        <taxon>Acari</taxon>
        <taxon>Parasitiformes</taxon>
        <taxon>Mesostigmata</taxon>
        <taxon>Gamasina</taxon>
        <taxon>Dermanyssoidea</taxon>
        <taxon>Laelapidae</taxon>
        <taxon>Tropilaelaps</taxon>
    </lineage>
</organism>
<dbReference type="InterPro" id="IPR013098">
    <property type="entry name" value="Ig_I-set"/>
</dbReference>
<sequence>ISWQALELADFACAPELAAIDSVATAVEAENATLRCEVEAQPPANTVISWSFNGRPIRNMSLISFGRQLYVIREEESLGRVKTSVLTIVNAFIKDSGSYTCVATNRAGNASGHAMLHVYPREEFGPLTSAEIGGVVLGFLLTLVVLVGAVYMVMQQYQSYCQQRAVSSRGVLDDHADRALKGAQDKRQTLKDKAGKGSGGVKIPSCAKPSYETVVSLTKSNGHVGVDLVSSTNNMAAPFTELRTPPERPLDPASTSSHSVQQLPVSSSGYDGLQADACQQLTAPPHANQSSPAGPAPPAPRTPAPASSSAEGPSKLSAFEQNNACLVNAIASELEEKIANRVIENLNLRNRQSVAGSGPQPKAKQSRPLSEELDD</sequence>
<dbReference type="SMART" id="SM00408">
    <property type="entry name" value="IGc2"/>
    <property type="match status" value="1"/>
</dbReference>
<name>A0A1V9XDM0_9ACAR</name>
<dbReference type="Pfam" id="PF07679">
    <property type="entry name" value="I-set"/>
    <property type="match status" value="1"/>
</dbReference>
<dbReference type="GO" id="GO:0005886">
    <property type="term" value="C:plasma membrane"/>
    <property type="evidence" value="ECO:0007669"/>
    <property type="project" value="TreeGrafter"/>
</dbReference>
<keyword evidence="6" id="KW-1185">Reference proteome</keyword>
<protein>
    <submittedName>
        <fullName evidence="5">Leucine-rich repeat-containing protein 70-like</fullName>
    </submittedName>
</protein>
<dbReference type="PROSITE" id="PS50835">
    <property type="entry name" value="IG_LIKE"/>
    <property type="match status" value="1"/>
</dbReference>
<evidence type="ECO:0000256" key="3">
    <source>
        <dbReference type="SAM" id="Phobius"/>
    </source>
</evidence>
<feature type="domain" description="Ig-like" evidence="4">
    <location>
        <begin position="15"/>
        <end position="117"/>
    </location>
</feature>
<dbReference type="InterPro" id="IPR036179">
    <property type="entry name" value="Ig-like_dom_sf"/>
</dbReference>
<dbReference type="STRING" id="418985.A0A1V9XDM0"/>
<feature type="compositionally biased region" description="Low complexity" evidence="2">
    <location>
        <begin position="304"/>
        <end position="314"/>
    </location>
</feature>
<proteinExistence type="predicted"/>
<dbReference type="GO" id="GO:0007411">
    <property type="term" value="P:axon guidance"/>
    <property type="evidence" value="ECO:0007669"/>
    <property type="project" value="TreeGrafter"/>
</dbReference>